<dbReference type="AlphaFoldDB" id="A0AAD7E7X6"/>
<protein>
    <submittedName>
        <fullName evidence="2">Uncharacterized protein</fullName>
    </submittedName>
</protein>
<feature type="region of interest" description="Disordered" evidence="1">
    <location>
        <begin position="58"/>
        <end position="96"/>
    </location>
</feature>
<dbReference type="EMBL" id="JARIHO010000131">
    <property type="protein sequence ID" value="KAJ7301584.1"/>
    <property type="molecule type" value="Genomic_DNA"/>
</dbReference>
<accession>A0AAD7E7X6</accession>
<evidence type="ECO:0000313" key="2">
    <source>
        <dbReference type="EMBL" id="KAJ7301584.1"/>
    </source>
</evidence>
<sequence length="114" mass="12668">MGIWFQSIRIIALPAEELLIDFRELVGKQSGENMADAIWKTVELYGLEGKLLETIEANTESDRKTAEGRSSSYQETVAASLSREDDDEDEEEEVAEATAKLKAVTKVRFSALAL</sequence>
<feature type="compositionally biased region" description="Acidic residues" evidence="1">
    <location>
        <begin position="84"/>
        <end position="95"/>
    </location>
</feature>
<name>A0AAD7E7X6_9AGAR</name>
<feature type="compositionally biased region" description="Polar residues" evidence="1">
    <location>
        <begin position="68"/>
        <end position="79"/>
    </location>
</feature>
<gene>
    <name evidence="2" type="ORF">DFH08DRAFT_827385</name>
</gene>
<evidence type="ECO:0000256" key="1">
    <source>
        <dbReference type="SAM" id="MobiDB-lite"/>
    </source>
</evidence>
<evidence type="ECO:0000313" key="3">
    <source>
        <dbReference type="Proteomes" id="UP001218218"/>
    </source>
</evidence>
<comment type="caution">
    <text evidence="2">The sequence shown here is derived from an EMBL/GenBank/DDBJ whole genome shotgun (WGS) entry which is preliminary data.</text>
</comment>
<proteinExistence type="predicted"/>
<reference evidence="2" key="1">
    <citation type="submission" date="2023-03" db="EMBL/GenBank/DDBJ databases">
        <title>Massive genome expansion in bonnet fungi (Mycena s.s.) driven by repeated elements and novel gene families across ecological guilds.</title>
        <authorList>
            <consortium name="Lawrence Berkeley National Laboratory"/>
            <person name="Harder C.B."/>
            <person name="Miyauchi S."/>
            <person name="Viragh M."/>
            <person name="Kuo A."/>
            <person name="Thoen E."/>
            <person name="Andreopoulos B."/>
            <person name="Lu D."/>
            <person name="Skrede I."/>
            <person name="Drula E."/>
            <person name="Henrissat B."/>
            <person name="Morin E."/>
            <person name="Kohler A."/>
            <person name="Barry K."/>
            <person name="LaButti K."/>
            <person name="Morin E."/>
            <person name="Salamov A."/>
            <person name="Lipzen A."/>
            <person name="Mereny Z."/>
            <person name="Hegedus B."/>
            <person name="Baldrian P."/>
            <person name="Stursova M."/>
            <person name="Weitz H."/>
            <person name="Taylor A."/>
            <person name="Grigoriev I.V."/>
            <person name="Nagy L.G."/>
            <person name="Martin F."/>
            <person name="Kauserud H."/>
        </authorList>
    </citation>
    <scope>NUCLEOTIDE SEQUENCE</scope>
    <source>
        <strain evidence="2">CBHHK002</strain>
    </source>
</reference>
<dbReference type="Proteomes" id="UP001218218">
    <property type="component" value="Unassembled WGS sequence"/>
</dbReference>
<keyword evidence="3" id="KW-1185">Reference proteome</keyword>
<organism evidence="2 3">
    <name type="scientific">Mycena albidolilacea</name>
    <dbReference type="NCBI Taxonomy" id="1033008"/>
    <lineage>
        <taxon>Eukaryota</taxon>
        <taxon>Fungi</taxon>
        <taxon>Dikarya</taxon>
        <taxon>Basidiomycota</taxon>
        <taxon>Agaricomycotina</taxon>
        <taxon>Agaricomycetes</taxon>
        <taxon>Agaricomycetidae</taxon>
        <taxon>Agaricales</taxon>
        <taxon>Marasmiineae</taxon>
        <taxon>Mycenaceae</taxon>
        <taxon>Mycena</taxon>
    </lineage>
</organism>